<dbReference type="AlphaFoldDB" id="A0A0D2U136"/>
<feature type="non-terminal residue" evidence="1">
    <location>
        <position position="1"/>
    </location>
</feature>
<accession>A0A0D2U136</accession>
<sequence length="33" mass="3750">KLENDKENENEIQLSDLKTLCSSSIGSDRQARK</sequence>
<name>A0A0D2U136_GOSRA</name>
<keyword evidence="2" id="KW-1185">Reference proteome</keyword>
<evidence type="ECO:0000313" key="2">
    <source>
        <dbReference type="Proteomes" id="UP000032304"/>
    </source>
</evidence>
<reference evidence="1 2" key="1">
    <citation type="journal article" date="2012" name="Nature">
        <title>Repeated polyploidization of Gossypium genomes and the evolution of spinnable cotton fibres.</title>
        <authorList>
            <person name="Paterson A.H."/>
            <person name="Wendel J.F."/>
            <person name="Gundlach H."/>
            <person name="Guo H."/>
            <person name="Jenkins J."/>
            <person name="Jin D."/>
            <person name="Llewellyn D."/>
            <person name="Showmaker K.C."/>
            <person name="Shu S."/>
            <person name="Udall J."/>
            <person name="Yoo M.J."/>
            <person name="Byers R."/>
            <person name="Chen W."/>
            <person name="Doron-Faigenboim A."/>
            <person name="Duke M.V."/>
            <person name="Gong L."/>
            <person name="Grimwood J."/>
            <person name="Grover C."/>
            <person name="Grupp K."/>
            <person name="Hu G."/>
            <person name="Lee T.H."/>
            <person name="Li J."/>
            <person name="Lin L."/>
            <person name="Liu T."/>
            <person name="Marler B.S."/>
            <person name="Page J.T."/>
            <person name="Roberts A.W."/>
            <person name="Romanel E."/>
            <person name="Sanders W.S."/>
            <person name="Szadkowski E."/>
            <person name="Tan X."/>
            <person name="Tang H."/>
            <person name="Xu C."/>
            <person name="Wang J."/>
            <person name="Wang Z."/>
            <person name="Zhang D."/>
            <person name="Zhang L."/>
            <person name="Ashrafi H."/>
            <person name="Bedon F."/>
            <person name="Bowers J.E."/>
            <person name="Brubaker C.L."/>
            <person name="Chee P.W."/>
            <person name="Das S."/>
            <person name="Gingle A.R."/>
            <person name="Haigler C.H."/>
            <person name="Harker D."/>
            <person name="Hoffmann L.V."/>
            <person name="Hovav R."/>
            <person name="Jones D.C."/>
            <person name="Lemke C."/>
            <person name="Mansoor S."/>
            <person name="ur Rahman M."/>
            <person name="Rainville L.N."/>
            <person name="Rambani A."/>
            <person name="Reddy U.K."/>
            <person name="Rong J.K."/>
            <person name="Saranga Y."/>
            <person name="Scheffler B.E."/>
            <person name="Scheffler J.A."/>
            <person name="Stelly D.M."/>
            <person name="Triplett B.A."/>
            <person name="Van Deynze A."/>
            <person name="Vaslin M.F."/>
            <person name="Waghmare V.N."/>
            <person name="Walford S.A."/>
            <person name="Wright R.J."/>
            <person name="Zaki E.A."/>
            <person name="Zhang T."/>
            <person name="Dennis E.S."/>
            <person name="Mayer K.F."/>
            <person name="Peterson D.G."/>
            <person name="Rokhsar D.S."/>
            <person name="Wang X."/>
            <person name="Schmutz J."/>
        </authorList>
    </citation>
    <scope>NUCLEOTIDE SEQUENCE [LARGE SCALE GENOMIC DNA]</scope>
</reference>
<dbReference type="Proteomes" id="UP000032304">
    <property type="component" value="Chromosome 9"/>
</dbReference>
<organism evidence="1 2">
    <name type="scientific">Gossypium raimondii</name>
    <name type="common">Peruvian cotton</name>
    <name type="synonym">Gossypium klotzschianum subsp. raimondii</name>
    <dbReference type="NCBI Taxonomy" id="29730"/>
    <lineage>
        <taxon>Eukaryota</taxon>
        <taxon>Viridiplantae</taxon>
        <taxon>Streptophyta</taxon>
        <taxon>Embryophyta</taxon>
        <taxon>Tracheophyta</taxon>
        <taxon>Spermatophyta</taxon>
        <taxon>Magnoliopsida</taxon>
        <taxon>eudicotyledons</taxon>
        <taxon>Gunneridae</taxon>
        <taxon>Pentapetalae</taxon>
        <taxon>rosids</taxon>
        <taxon>malvids</taxon>
        <taxon>Malvales</taxon>
        <taxon>Malvaceae</taxon>
        <taxon>Malvoideae</taxon>
        <taxon>Gossypium</taxon>
    </lineage>
</organism>
<dbReference type="Gramene" id="KJB61551">
    <property type="protein sequence ID" value="KJB61551"/>
    <property type="gene ID" value="B456_009G3657001"/>
</dbReference>
<proteinExistence type="predicted"/>
<dbReference type="EMBL" id="CM001748">
    <property type="protein sequence ID" value="KJB61551.1"/>
    <property type="molecule type" value="Genomic_DNA"/>
</dbReference>
<evidence type="ECO:0000313" key="1">
    <source>
        <dbReference type="EMBL" id="KJB61551.1"/>
    </source>
</evidence>
<gene>
    <name evidence="1" type="ORF">B456_009G3657001</name>
</gene>
<protein>
    <submittedName>
        <fullName evidence="1">Uncharacterized protein</fullName>
    </submittedName>
</protein>